<dbReference type="SUPFAM" id="SSF53098">
    <property type="entry name" value="Ribonuclease H-like"/>
    <property type="match status" value="1"/>
</dbReference>
<dbReference type="InterPro" id="IPR001878">
    <property type="entry name" value="Znf_CCHC"/>
</dbReference>
<evidence type="ECO:0000256" key="12">
    <source>
        <dbReference type="SAM" id="Coils"/>
    </source>
</evidence>
<dbReference type="PANTHER" id="PTHR42648:SF11">
    <property type="entry name" value="TRANSPOSON TY4-P GAG-POL POLYPROTEIN"/>
    <property type="match status" value="1"/>
</dbReference>
<evidence type="ECO:0000256" key="9">
    <source>
        <dbReference type="ARBA" id="ARBA00023172"/>
    </source>
</evidence>
<dbReference type="Gene3D" id="3.30.420.10">
    <property type="entry name" value="Ribonuclease H-like superfamily/Ribonuclease H"/>
    <property type="match status" value="1"/>
</dbReference>
<feature type="domain" description="Integrase catalytic" evidence="15">
    <location>
        <begin position="1022"/>
        <end position="1197"/>
    </location>
</feature>
<keyword evidence="8" id="KW-0548">Nucleotidyltransferase</keyword>
<dbReference type="InterPro" id="IPR036875">
    <property type="entry name" value="Znf_CCHC_sf"/>
</dbReference>
<organism evidence="16 17">
    <name type="scientific">Tanacetum coccineum</name>
    <dbReference type="NCBI Taxonomy" id="301880"/>
    <lineage>
        <taxon>Eukaryota</taxon>
        <taxon>Viridiplantae</taxon>
        <taxon>Streptophyta</taxon>
        <taxon>Embryophyta</taxon>
        <taxon>Tracheophyta</taxon>
        <taxon>Spermatophyta</taxon>
        <taxon>Magnoliopsida</taxon>
        <taxon>eudicotyledons</taxon>
        <taxon>Gunneridae</taxon>
        <taxon>Pentapetalae</taxon>
        <taxon>asterids</taxon>
        <taxon>campanulids</taxon>
        <taxon>Asterales</taxon>
        <taxon>Asteraceae</taxon>
        <taxon>Asteroideae</taxon>
        <taxon>Anthemideae</taxon>
        <taxon>Anthemidinae</taxon>
        <taxon>Tanacetum</taxon>
    </lineage>
</organism>
<dbReference type="Pfam" id="PF25597">
    <property type="entry name" value="SH3_retrovirus"/>
    <property type="match status" value="1"/>
</dbReference>
<keyword evidence="8" id="KW-0239">DNA-directed DNA polymerase</keyword>
<keyword evidence="7" id="KW-0695">RNA-directed DNA polymerase</keyword>
<protein>
    <submittedName>
        <fullName evidence="16">Retrovirus-related pol polyprotein from transposon TNT 1-94</fullName>
    </submittedName>
</protein>
<dbReference type="PROSITE" id="PS50158">
    <property type="entry name" value="ZF_CCHC"/>
    <property type="match status" value="1"/>
</dbReference>
<dbReference type="InterPro" id="IPR057670">
    <property type="entry name" value="SH3_retrovirus"/>
</dbReference>
<evidence type="ECO:0000259" key="14">
    <source>
        <dbReference type="PROSITE" id="PS50158"/>
    </source>
</evidence>
<evidence type="ECO:0000256" key="6">
    <source>
        <dbReference type="ARBA" id="ARBA00022908"/>
    </source>
</evidence>
<name>A0ABQ5GWB1_9ASTR</name>
<dbReference type="EMBL" id="BQNB010018876">
    <property type="protein sequence ID" value="GJT79192.1"/>
    <property type="molecule type" value="Genomic_DNA"/>
</dbReference>
<dbReference type="Pfam" id="PF00098">
    <property type="entry name" value="zf-CCHC"/>
    <property type="match status" value="1"/>
</dbReference>
<sequence>MTTLADKSLLSGGDNKPPMLEKHLYDSWKSRMELYMMNRPHGRMILASVEKGPLVWPSITEDGVTRLKEYVELTPAEAIQADCDIKAINIILQGLPTEIYALVSQHRVAKDLWEKIKLLMQGTSLTKQERECKLYDEFDKFTYKKGESLHEYYLRFTLLLNDMNIYKMPLEQFQVNTKFLNTLPDEWSKFVTDVKLVKDLHTTNVDQLHAYLQQHERHANEVRLMHERNSDPLALVASHQLPPSTYQSHLHTLPNSQLQHHVSPYPSSQFVTPYQTQQFTTSQSTPLSITYPSNEYQSLVHHNVYSPQSSIPQLEYAPTTYQHQQSEFSQPDSGLIILVFQKGDDPIDAINHMMSFLTAVVTSRYPTTNNQLRTSSNPRQQATIYDGKVTVQPVQGRQTTYAAGTTRKYTPGASGSNTGKQRTVICYNCKGEGHIAKQCTKPKRKRDETWFNDKVLLVQAQASGQVLTEEEIAFLADPGLPDTQTSQTVITHNAAYQADDLDAYDSDCDELNSAKIALMANLSRNGSNALTEVHNSDNLTYDLINQSEQIMTSSDQSNDVNQTETEITSDSNIIPYSQYLSETQQETVQNSNSSAQQDVLILSMFEQLNTQVMHCTNVNLEYKSANKALTTELDRYKEEVKDLKEMQNVENSFSGSNEQYAKIVRLKQTLFEQVQEKDSLMKIVFDLKNDLKMEENRNIDREIALEKKIKQLDNIIFKRGQSAQTKARESKPKLYDGNTILKMDTIVVPDLDEIIELSEKSRSKMLLKEQDPLFERHKVNTKPINYVILNNDYYKRFVRQTDLYCEHAYWKATSVPALDPSHSSTTVIVEVPKELPTVSMVNTSLKELKRYLTGFDQVVKEEPLPQLSLRARGGFPNLLWYLGFRFAPKHMTGRSLSAQQFPNIRKFLGLGIIYFMWDIFEVAFRQHTCFIRNLEGVDLLTGSRGDNLYTLSLGNMMASSPICLLSKASKTKSWLWHRRLSHLNFGSINHLARHGLVRGLPKLKFEKDHLCSACALGKSSKKPHKPKSEDTNQEKLYLLHMDLCGPMRVASVNGKKYILVIVDDYSRFTWVKCLRSKDEAPAFIINFLKMIQVRLKETVRRIRTDNGTEFVNQTLREYYEKVGISHETSVARSPQQNGVVERRNRTLIEAARTMLIYAKAPLFLWAEAVATACYTQNRSMIRRRHGKTPYELLHNKPPDLSYLHVFGALCYPTNDSENLGKLQPKADIGIFIGYAPTKKAFRIYNRRTRRIIETIHVDFDELTAMASEHSSSGPALHEMTPVSISSGLVPNPPSSTPFVPPSRSDWDLLFQPMFDESPTVDLHAPEVIAPIPEAVAPEHAVSTGSPSSTTVDQDAPSPSNSHTTQGTQTPIISHDVEEDNHDIEVAHMGNDPYFGIPIPEVPSDQSSDIIHTIVHPDHQVSEHTSKWTKDHPLENIIGALDRPVSTRLQLHEQALFCYYDAFLTSEQAYSATTNVRELHEFELLEVLGTWFLHLVKHSAITLKWIYKVKLDELGGILKTMALQTLPTSTSTKKALYGLKQAPRAWYDMLSSFLISNDFSKGSVDPTLFIRREGKELLLVQIYVDDIIFAASTPELCDLFAKIMCSKFKMSMMGGIVTRGGEIQTDEDKKGKLSVADSDHAWFQDTTSSTSAEYIALTGNCCAQIRFGLRSQLTDYGLDSIKVHTSDFTSSRSMFENGMNDTFTLSIRRYQLADIFTKALGRERIEFIITQVWVFEVFTPEDSEKDWQIYVDRIVVRDNCNTQESWDLVDFGVTIHIITILKREMRSSGHKLSFGDCSEQTLERVYCVLRGKCKTTQHQKVEAILKSAWTEKDQIDNFLKERRFYTSAGNPVKEILLKLNLPDHRKLKDGGEGEKESEG</sequence>
<keyword evidence="3" id="KW-0255">Endonuclease</keyword>
<dbReference type="Pfam" id="PF14223">
    <property type="entry name" value="Retrotran_gag_2"/>
    <property type="match status" value="1"/>
</dbReference>
<dbReference type="Pfam" id="PF13976">
    <property type="entry name" value="gag_pre-integrs"/>
    <property type="match status" value="1"/>
</dbReference>
<dbReference type="InterPro" id="IPR012337">
    <property type="entry name" value="RNaseH-like_sf"/>
</dbReference>
<dbReference type="InterPro" id="IPR036397">
    <property type="entry name" value="RNaseH_sf"/>
</dbReference>
<reference evidence="16" key="2">
    <citation type="submission" date="2022-01" db="EMBL/GenBank/DDBJ databases">
        <authorList>
            <person name="Yamashiro T."/>
            <person name="Shiraishi A."/>
            <person name="Satake H."/>
            <person name="Nakayama K."/>
        </authorList>
    </citation>
    <scope>NUCLEOTIDE SEQUENCE</scope>
</reference>
<evidence type="ECO:0000256" key="5">
    <source>
        <dbReference type="ARBA" id="ARBA00022842"/>
    </source>
</evidence>
<dbReference type="SMART" id="SM00343">
    <property type="entry name" value="ZnF_C2HC"/>
    <property type="match status" value="1"/>
</dbReference>
<dbReference type="InterPro" id="IPR001584">
    <property type="entry name" value="Integrase_cat-core"/>
</dbReference>
<dbReference type="PROSITE" id="PS50994">
    <property type="entry name" value="INTEGRASE"/>
    <property type="match status" value="1"/>
</dbReference>
<evidence type="ECO:0000256" key="2">
    <source>
        <dbReference type="ARBA" id="ARBA00022723"/>
    </source>
</evidence>
<feature type="compositionally biased region" description="Polar residues" evidence="13">
    <location>
        <begin position="1342"/>
        <end position="1368"/>
    </location>
</feature>
<keyword evidence="8" id="KW-0808">Transferase</keyword>
<evidence type="ECO:0000256" key="4">
    <source>
        <dbReference type="ARBA" id="ARBA00022801"/>
    </source>
</evidence>
<dbReference type="InterPro" id="IPR013103">
    <property type="entry name" value="RVT_2"/>
</dbReference>
<evidence type="ECO:0000313" key="16">
    <source>
        <dbReference type="EMBL" id="GJT79192.1"/>
    </source>
</evidence>
<reference evidence="16" key="1">
    <citation type="journal article" date="2022" name="Int. J. Mol. Sci.">
        <title>Draft Genome of Tanacetum Coccineum: Genomic Comparison of Closely Related Tanacetum-Family Plants.</title>
        <authorList>
            <person name="Yamashiro T."/>
            <person name="Shiraishi A."/>
            <person name="Nakayama K."/>
            <person name="Satake H."/>
        </authorList>
    </citation>
    <scope>NUCLEOTIDE SEQUENCE</scope>
</reference>
<gene>
    <name evidence="16" type="ORF">Tco_1053534</name>
</gene>
<keyword evidence="2" id="KW-0479">Metal-binding</keyword>
<dbReference type="Pfam" id="PF07727">
    <property type="entry name" value="RVT_2"/>
    <property type="match status" value="1"/>
</dbReference>
<dbReference type="Proteomes" id="UP001151760">
    <property type="component" value="Unassembled WGS sequence"/>
</dbReference>
<evidence type="ECO:0000256" key="7">
    <source>
        <dbReference type="ARBA" id="ARBA00022918"/>
    </source>
</evidence>
<evidence type="ECO:0000256" key="3">
    <source>
        <dbReference type="ARBA" id="ARBA00022759"/>
    </source>
</evidence>
<accession>A0ABQ5GWB1</accession>
<dbReference type="InterPro" id="IPR039537">
    <property type="entry name" value="Retrotran_Ty1/copia-like"/>
</dbReference>
<feature type="coiled-coil region" evidence="12">
    <location>
        <begin position="619"/>
        <end position="646"/>
    </location>
</feature>
<dbReference type="InterPro" id="IPR025724">
    <property type="entry name" value="GAG-pre-integrase_dom"/>
</dbReference>
<keyword evidence="17" id="KW-1185">Reference proteome</keyword>
<keyword evidence="6" id="KW-0229">DNA integration</keyword>
<dbReference type="Gene3D" id="4.10.60.10">
    <property type="entry name" value="Zinc finger, CCHC-type"/>
    <property type="match status" value="1"/>
</dbReference>
<dbReference type="Pfam" id="PF00665">
    <property type="entry name" value="rve"/>
    <property type="match status" value="1"/>
</dbReference>
<feature type="domain" description="CCHC-type" evidence="14">
    <location>
        <begin position="426"/>
        <end position="441"/>
    </location>
</feature>
<evidence type="ECO:0000256" key="10">
    <source>
        <dbReference type="ARBA" id="ARBA00023268"/>
    </source>
</evidence>
<evidence type="ECO:0000256" key="8">
    <source>
        <dbReference type="ARBA" id="ARBA00022932"/>
    </source>
</evidence>
<keyword evidence="12" id="KW-0175">Coiled coil</keyword>
<evidence type="ECO:0000313" key="17">
    <source>
        <dbReference type="Proteomes" id="UP001151760"/>
    </source>
</evidence>
<evidence type="ECO:0000256" key="11">
    <source>
        <dbReference type="PROSITE-ProRule" id="PRU00047"/>
    </source>
</evidence>
<evidence type="ECO:0000256" key="1">
    <source>
        <dbReference type="ARBA" id="ARBA00022722"/>
    </source>
</evidence>
<proteinExistence type="predicted"/>
<keyword evidence="4" id="KW-0378">Hydrolase</keyword>
<keyword evidence="9" id="KW-0233">DNA recombination</keyword>
<dbReference type="PANTHER" id="PTHR42648">
    <property type="entry name" value="TRANSPOSASE, PUTATIVE-RELATED"/>
    <property type="match status" value="1"/>
</dbReference>
<keyword evidence="11" id="KW-0863">Zinc-finger</keyword>
<keyword evidence="5" id="KW-0460">Magnesium</keyword>
<keyword evidence="11" id="KW-0862">Zinc</keyword>
<evidence type="ECO:0000259" key="15">
    <source>
        <dbReference type="PROSITE" id="PS50994"/>
    </source>
</evidence>
<comment type="caution">
    <text evidence="16">The sequence shown here is derived from an EMBL/GenBank/DDBJ whole genome shotgun (WGS) entry which is preliminary data.</text>
</comment>
<keyword evidence="1" id="KW-0540">Nuclease</keyword>
<keyword evidence="10" id="KW-0511">Multifunctional enzyme</keyword>
<dbReference type="SUPFAM" id="SSF57756">
    <property type="entry name" value="Retrovirus zinc finger-like domains"/>
    <property type="match status" value="1"/>
</dbReference>
<feature type="region of interest" description="Disordered" evidence="13">
    <location>
        <begin position="1336"/>
        <end position="1368"/>
    </location>
</feature>
<evidence type="ECO:0000256" key="13">
    <source>
        <dbReference type="SAM" id="MobiDB-lite"/>
    </source>
</evidence>